<keyword evidence="3" id="KW-1185">Reference proteome</keyword>
<evidence type="ECO:0008006" key="4">
    <source>
        <dbReference type="Google" id="ProtNLM"/>
    </source>
</evidence>
<dbReference type="PANTHER" id="PTHR22761">
    <property type="entry name" value="CHARGED MULTIVESICULAR BODY PROTEIN"/>
    <property type="match status" value="1"/>
</dbReference>
<accession>A0A8S0YSI8</accession>
<proteinExistence type="inferred from homology"/>
<comment type="caution">
    <text evidence="2">The sequence shown here is derived from an EMBL/GenBank/DDBJ whole genome shotgun (WGS) entry which is preliminary data.</text>
</comment>
<dbReference type="AlphaFoldDB" id="A0A8S0YSI8"/>
<organism evidence="2 3">
    <name type="scientific">Arctia plantaginis</name>
    <name type="common">Wood tiger moth</name>
    <name type="synonym">Phalaena plantaginis</name>
    <dbReference type="NCBI Taxonomy" id="874455"/>
    <lineage>
        <taxon>Eukaryota</taxon>
        <taxon>Metazoa</taxon>
        <taxon>Ecdysozoa</taxon>
        <taxon>Arthropoda</taxon>
        <taxon>Hexapoda</taxon>
        <taxon>Insecta</taxon>
        <taxon>Pterygota</taxon>
        <taxon>Neoptera</taxon>
        <taxon>Endopterygota</taxon>
        <taxon>Lepidoptera</taxon>
        <taxon>Glossata</taxon>
        <taxon>Ditrysia</taxon>
        <taxon>Noctuoidea</taxon>
        <taxon>Erebidae</taxon>
        <taxon>Arctiinae</taxon>
        <taxon>Arctia</taxon>
    </lineage>
</organism>
<dbReference type="OrthoDB" id="10250120at2759"/>
<dbReference type="Pfam" id="PF25880">
    <property type="entry name" value="WHD_CHMP7_1st"/>
    <property type="match status" value="1"/>
</dbReference>
<dbReference type="PANTHER" id="PTHR22761:SF21">
    <property type="entry name" value="CHARGED MULTIVESICULAR BODY PROTEIN 7"/>
    <property type="match status" value="1"/>
</dbReference>
<evidence type="ECO:0000313" key="2">
    <source>
        <dbReference type="EMBL" id="CAB3222539.1"/>
    </source>
</evidence>
<dbReference type="Proteomes" id="UP000494106">
    <property type="component" value="Unassembled WGS sequence"/>
</dbReference>
<comment type="similarity">
    <text evidence="1">Belongs to the SNF7 family.</text>
</comment>
<dbReference type="GO" id="GO:0032511">
    <property type="term" value="P:late endosome to vacuole transport via multivesicular body sorting pathway"/>
    <property type="evidence" value="ECO:0007669"/>
    <property type="project" value="TreeGrafter"/>
</dbReference>
<dbReference type="GO" id="GO:0000815">
    <property type="term" value="C:ESCRT III complex"/>
    <property type="evidence" value="ECO:0007669"/>
    <property type="project" value="TreeGrafter"/>
</dbReference>
<dbReference type="Pfam" id="PF03357">
    <property type="entry name" value="Snf7"/>
    <property type="match status" value="1"/>
</dbReference>
<sequence length="360" mass="40234">MGLPGCGIPESDLPQCWFDDVRMNALFAPFRIKTTNPESWDMKMKFWSDMLRQWCKHKNDPIVSAADAKAVFHRKGRTPACIDIVVEEMLRDGELSPISKYHQILHNGPEGWVKWGARLAFKPAAFALTAVASFLPTRQSLDSDGLPKAGIDSTQRFVLESAVKEQATELLQNYPSDADRIGTIEELMRNCDWTQSRETFELLLGYLVSQGHAVKKGDVVKIAEGDKKVSSVTESDEACVKLVCAERRLAADAARLARDCGAAQHDAAAALRLGNKLVAKNHLRRKHKIQQRLDRCTVALENVQQLLQQMRETHVNVAIVDSYRTGSEAMKQNMKENGLTEDAVHDTMDDLKEASVHIIV</sequence>
<evidence type="ECO:0000313" key="3">
    <source>
        <dbReference type="Proteomes" id="UP000494106"/>
    </source>
</evidence>
<protein>
    <recommendedName>
        <fullName evidence="4">Charged multivesicular body protein 7</fullName>
    </recommendedName>
</protein>
<name>A0A8S0YSI8_ARCPL</name>
<dbReference type="EMBL" id="CADEBC010000088">
    <property type="protein sequence ID" value="CAB3222539.1"/>
    <property type="molecule type" value="Genomic_DNA"/>
</dbReference>
<reference evidence="2 3" key="1">
    <citation type="submission" date="2020-04" db="EMBL/GenBank/DDBJ databases">
        <authorList>
            <person name="Wallbank WR R."/>
            <person name="Pardo Diaz C."/>
            <person name="Kozak K."/>
            <person name="Martin S."/>
            <person name="Jiggins C."/>
            <person name="Moest M."/>
            <person name="Warren A I."/>
            <person name="Byers J.R.P. K."/>
            <person name="Montejo-Kovacevich G."/>
            <person name="Yen C E."/>
        </authorList>
    </citation>
    <scope>NUCLEOTIDE SEQUENCE [LARGE SCALE GENOMIC DNA]</scope>
</reference>
<dbReference type="InterPro" id="IPR005024">
    <property type="entry name" value="Snf7_fam"/>
</dbReference>
<evidence type="ECO:0000256" key="1">
    <source>
        <dbReference type="ARBA" id="ARBA00006190"/>
    </source>
</evidence>
<dbReference type="GO" id="GO:0009898">
    <property type="term" value="C:cytoplasmic side of plasma membrane"/>
    <property type="evidence" value="ECO:0007669"/>
    <property type="project" value="TreeGrafter"/>
</dbReference>
<dbReference type="GO" id="GO:0006900">
    <property type="term" value="P:vesicle budding from membrane"/>
    <property type="evidence" value="ECO:0007669"/>
    <property type="project" value="TreeGrafter"/>
</dbReference>
<gene>
    <name evidence="2" type="ORF">APLA_LOCUS1150</name>
</gene>
<dbReference type="GO" id="GO:0005771">
    <property type="term" value="C:multivesicular body"/>
    <property type="evidence" value="ECO:0007669"/>
    <property type="project" value="TreeGrafter"/>
</dbReference>